<gene>
    <name evidence="1" type="ORF">K3G42_015794</name>
</gene>
<comment type="caution">
    <text evidence="1">The sequence shown here is derived from an EMBL/GenBank/DDBJ whole genome shotgun (WGS) entry which is preliminary data.</text>
</comment>
<dbReference type="EMBL" id="CM037627">
    <property type="protein sequence ID" value="KAH7989880.1"/>
    <property type="molecule type" value="Genomic_DNA"/>
</dbReference>
<proteinExistence type="predicted"/>
<dbReference type="Proteomes" id="UP000827872">
    <property type="component" value="Linkage Group LG14"/>
</dbReference>
<accession>A0ACB8EBU5</accession>
<sequence length="151" mass="16597">MGLRLGVWLGLAGLLLLSGGALGASALGRPGQRMVGAPVEASLEEPEVKQALQFAVQRYNRGTNDAFHSRVAEVLSAHKQIVAGVKYIFNVKVGRTRCRNSEAVVEDCEFMVEPDQAKQSHLHDVPRIPGDFRLHTAWQPSAQIQRKMSRI</sequence>
<protein>
    <submittedName>
        <fullName evidence="1">Uncharacterized protein</fullName>
    </submittedName>
</protein>
<keyword evidence="2" id="KW-1185">Reference proteome</keyword>
<evidence type="ECO:0000313" key="2">
    <source>
        <dbReference type="Proteomes" id="UP000827872"/>
    </source>
</evidence>
<reference evidence="1" key="1">
    <citation type="submission" date="2021-08" db="EMBL/GenBank/DDBJ databases">
        <title>The first chromosome-level gecko genome reveals the dynamic sex chromosomes of Neotropical dwarf geckos (Sphaerodactylidae: Sphaerodactylus).</title>
        <authorList>
            <person name="Pinto B.J."/>
            <person name="Keating S.E."/>
            <person name="Gamble T."/>
        </authorList>
    </citation>
    <scope>NUCLEOTIDE SEQUENCE</scope>
    <source>
        <strain evidence="1">TG3544</strain>
    </source>
</reference>
<organism evidence="1 2">
    <name type="scientific">Sphaerodactylus townsendi</name>
    <dbReference type="NCBI Taxonomy" id="933632"/>
    <lineage>
        <taxon>Eukaryota</taxon>
        <taxon>Metazoa</taxon>
        <taxon>Chordata</taxon>
        <taxon>Craniata</taxon>
        <taxon>Vertebrata</taxon>
        <taxon>Euteleostomi</taxon>
        <taxon>Lepidosauria</taxon>
        <taxon>Squamata</taxon>
        <taxon>Bifurcata</taxon>
        <taxon>Gekkota</taxon>
        <taxon>Sphaerodactylidae</taxon>
        <taxon>Sphaerodactylus</taxon>
    </lineage>
</organism>
<name>A0ACB8EBU5_9SAUR</name>
<evidence type="ECO:0000313" key="1">
    <source>
        <dbReference type="EMBL" id="KAH7989880.1"/>
    </source>
</evidence>